<dbReference type="CDD" id="cd00075">
    <property type="entry name" value="HATPase"/>
    <property type="match status" value="1"/>
</dbReference>
<evidence type="ECO:0000256" key="6">
    <source>
        <dbReference type="ARBA" id="ARBA00022777"/>
    </source>
</evidence>
<name>A0AAE3JCU2_9FIRM</name>
<reference evidence="12 13" key="1">
    <citation type="submission" date="2021-10" db="EMBL/GenBank/DDBJ databases">
        <title>Anaerobic single-cell dispensing facilitates the cultivation of human gut bacteria.</title>
        <authorList>
            <person name="Afrizal A."/>
        </authorList>
    </citation>
    <scope>NUCLEOTIDE SEQUENCE [LARGE SCALE GENOMIC DNA]</scope>
    <source>
        <strain evidence="12 13">CLA-AA-H224</strain>
    </source>
</reference>
<dbReference type="GO" id="GO:0000155">
    <property type="term" value="F:phosphorelay sensor kinase activity"/>
    <property type="evidence" value="ECO:0007669"/>
    <property type="project" value="InterPro"/>
</dbReference>
<evidence type="ECO:0000256" key="3">
    <source>
        <dbReference type="ARBA" id="ARBA00012438"/>
    </source>
</evidence>
<dbReference type="PANTHER" id="PTHR45453">
    <property type="entry name" value="PHOSPHATE REGULON SENSOR PROTEIN PHOR"/>
    <property type="match status" value="1"/>
</dbReference>
<organism evidence="12 13">
    <name type="scientific">Anthropogastromicrobium aceti</name>
    <dbReference type="NCBI Taxonomy" id="2981768"/>
    <lineage>
        <taxon>Bacteria</taxon>
        <taxon>Bacillati</taxon>
        <taxon>Bacillota</taxon>
        <taxon>Clostridia</taxon>
        <taxon>Lachnospirales</taxon>
        <taxon>Lachnospiraceae</taxon>
        <taxon>Anthropogastromicrobium</taxon>
    </lineage>
</organism>
<dbReference type="Gene3D" id="1.10.287.130">
    <property type="match status" value="1"/>
</dbReference>
<evidence type="ECO:0000259" key="11">
    <source>
        <dbReference type="PROSITE" id="PS50885"/>
    </source>
</evidence>
<feature type="domain" description="Histidine kinase" evidence="10">
    <location>
        <begin position="262"/>
        <end position="479"/>
    </location>
</feature>
<dbReference type="PROSITE" id="PS50885">
    <property type="entry name" value="HAMP"/>
    <property type="match status" value="1"/>
</dbReference>
<gene>
    <name evidence="12" type="ORF">LKD48_11735</name>
</gene>
<dbReference type="InterPro" id="IPR003594">
    <property type="entry name" value="HATPase_dom"/>
</dbReference>
<accession>A0AAE3JCU2</accession>
<dbReference type="InterPro" id="IPR036097">
    <property type="entry name" value="HisK_dim/P_sf"/>
</dbReference>
<dbReference type="SMART" id="SM00388">
    <property type="entry name" value="HisKA"/>
    <property type="match status" value="1"/>
</dbReference>
<keyword evidence="9" id="KW-0812">Transmembrane</keyword>
<dbReference type="InterPro" id="IPR005467">
    <property type="entry name" value="His_kinase_dom"/>
</dbReference>
<dbReference type="FunFam" id="1.10.287.130:FF:000001">
    <property type="entry name" value="Two-component sensor histidine kinase"/>
    <property type="match status" value="1"/>
</dbReference>
<dbReference type="Gene3D" id="6.10.340.10">
    <property type="match status" value="1"/>
</dbReference>
<dbReference type="InterPro" id="IPR003660">
    <property type="entry name" value="HAMP_dom"/>
</dbReference>
<comment type="caution">
    <text evidence="12">The sequence shown here is derived from an EMBL/GenBank/DDBJ whole genome shotgun (WGS) entry which is preliminary data.</text>
</comment>
<dbReference type="EMBL" id="JAJEQN010000031">
    <property type="protein sequence ID" value="MCC2222296.1"/>
    <property type="molecule type" value="Genomic_DNA"/>
</dbReference>
<dbReference type="AlphaFoldDB" id="A0AAE3JCU2"/>
<dbReference type="EC" id="2.7.13.3" evidence="3"/>
<evidence type="ECO:0000256" key="8">
    <source>
        <dbReference type="ARBA" id="ARBA00023136"/>
    </source>
</evidence>
<dbReference type="SUPFAM" id="SSF47384">
    <property type="entry name" value="Homodimeric domain of signal transducing histidine kinase"/>
    <property type="match status" value="1"/>
</dbReference>
<evidence type="ECO:0000256" key="9">
    <source>
        <dbReference type="SAM" id="Phobius"/>
    </source>
</evidence>
<dbReference type="RefSeq" id="WP_308732082.1">
    <property type="nucleotide sequence ID" value="NZ_JAJEQN010000031.1"/>
</dbReference>
<comment type="catalytic activity">
    <reaction evidence="1">
        <text>ATP + protein L-histidine = ADP + protein N-phospho-L-histidine.</text>
        <dbReference type="EC" id="2.7.13.3"/>
    </reaction>
</comment>
<keyword evidence="7" id="KW-0902">Two-component regulatory system</keyword>
<dbReference type="PANTHER" id="PTHR45453:SF1">
    <property type="entry name" value="PHOSPHATE REGULON SENSOR PROTEIN PHOR"/>
    <property type="match status" value="1"/>
</dbReference>
<keyword evidence="8 9" id="KW-0472">Membrane</keyword>
<proteinExistence type="predicted"/>
<evidence type="ECO:0000256" key="5">
    <source>
        <dbReference type="ARBA" id="ARBA00022679"/>
    </source>
</evidence>
<evidence type="ECO:0000256" key="7">
    <source>
        <dbReference type="ARBA" id="ARBA00023012"/>
    </source>
</evidence>
<comment type="subcellular location">
    <subcellularLocation>
        <location evidence="2">Membrane</location>
    </subcellularLocation>
</comment>
<evidence type="ECO:0000313" key="13">
    <source>
        <dbReference type="Proteomes" id="UP001198200"/>
    </source>
</evidence>
<feature type="domain" description="HAMP" evidence="11">
    <location>
        <begin position="201"/>
        <end position="254"/>
    </location>
</feature>
<dbReference type="SMART" id="SM00387">
    <property type="entry name" value="HATPase_c"/>
    <property type="match status" value="1"/>
</dbReference>
<dbReference type="Gene3D" id="3.30.565.10">
    <property type="entry name" value="Histidine kinase-like ATPase, C-terminal domain"/>
    <property type="match status" value="1"/>
</dbReference>
<feature type="transmembrane region" description="Helical" evidence="9">
    <location>
        <begin position="14"/>
        <end position="32"/>
    </location>
</feature>
<evidence type="ECO:0000259" key="10">
    <source>
        <dbReference type="PROSITE" id="PS50109"/>
    </source>
</evidence>
<dbReference type="GO" id="GO:0005886">
    <property type="term" value="C:plasma membrane"/>
    <property type="evidence" value="ECO:0007669"/>
    <property type="project" value="TreeGrafter"/>
</dbReference>
<keyword evidence="4" id="KW-0597">Phosphoprotein</keyword>
<evidence type="ECO:0000256" key="2">
    <source>
        <dbReference type="ARBA" id="ARBA00004370"/>
    </source>
</evidence>
<dbReference type="Pfam" id="PF00512">
    <property type="entry name" value="HisKA"/>
    <property type="match status" value="1"/>
</dbReference>
<sequence>MIAKRDHNFFWGSFRFRIFFLLMIMGLLPLLAGSEMIKRSYRSSIIDQKLSELRYTCQTVAGQMSGNSLAEAVDDEMTRELNFLAEYCGGRLLLVDSSYRILFDTYGVTQNKYCISEQIIDTFSSRPYEHYSQKTEYLELAVPLRTKTMLTDGDDSITGVLLLSSSGAWIAKMINSMNRQVLLIEITGSMILFALSFIFAWTSSTPWKNLVTTLNQVLDGNLDVTFSTEGGYNETKEIINTFNQVLERLRSIDQSRQEFVSNVSHELKTPITSMRVLADSLILGDNVPVDIYREFMQDISDEIDRETKIINDLLTLVRMDKNATELNISQVNINNLVEQILKRVRPIAKTRSIEIIFESFRPVTADVDETKLSLAVTNLVENGVKYNNDGGWVRVSVNADHKYFYIKVSDSGVGIPKDAQTRIYERFYRVDKARSRETGGTGLGLAITQNVVKLHHGGIKLNSTPGEGTTFLVRIPLKYIE</sequence>
<dbReference type="PROSITE" id="PS50109">
    <property type="entry name" value="HIS_KIN"/>
    <property type="match status" value="1"/>
</dbReference>
<dbReference type="Proteomes" id="UP001198200">
    <property type="component" value="Unassembled WGS sequence"/>
</dbReference>
<dbReference type="GO" id="GO:0016036">
    <property type="term" value="P:cellular response to phosphate starvation"/>
    <property type="evidence" value="ECO:0007669"/>
    <property type="project" value="TreeGrafter"/>
</dbReference>
<evidence type="ECO:0000313" key="12">
    <source>
        <dbReference type="EMBL" id="MCC2222296.1"/>
    </source>
</evidence>
<dbReference type="GO" id="GO:0004721">
    <property type="term" value="F:phosphoprotein phosphatase activity"/>
    <property type="evidence" value="ECO:0007669"/>
    <property type="project" value="TreeGrafter"/>
</dbReference>
<feature type="transmembrane region" description="Helical" evidence="9">
    <location>
        <begin position="181"/>
        <end position="201"/>
    </location>
</feature>
<dbReference type="FunFam" id="3.30.565.10:FF:000006">
    <property type="entry name" value="Sensor histidine kinase WalK"/>
    <property type="match status" value="1"/>
</dbReference>
<dbReference type="SUPFAM" id="SSF55874">
    <property type="entry name" value="ATPase domain of HSP90 chaperone/DNA topoisomerase II/histidine kinase"/>
    <property type="match status" value="1"/>
</dbReference>
<keyword evidence="13" id="KW-1185">Reference proteome</keyword>
<keyword evidence="9" id="KW-1133">Transmembrane helix</keyword>
<dbReference type="InterPro" id="IPR004358">
    <property type="entry name" value="Sig_transdc_His_kin-like_C"/>
</dbReference>
<dbReference type="InterPro" id="IPR050351">
    <property type="entry name" value="BphY/WalK/GraS-like"/>
</dbReference>
<protein>
    <recommendedName>
        <fullName evidence="3">histidine kinase</fullName>
        <ecNumber evidence="3">2.7.13.3</ecNumber>
    </recommendedName>
</protein>
<evidence type="ECO:0000256" key="4">
    <source>
        <dbReference type="ARBA" id="ARBA00022553"/>
    </source>
</evidence>
<keyword evidence="5" id="KW-0808">Transferase</keyword>
<keyword evidence="6 12" id="KW-0418">Kinase</keyword>
<dbReference type="CDD" id="cd00082">
    <property type="entry name" value="HisKA"/>
    <property type="match status" value="1"/>
</dbReference>
<dbReference type="InterPro" id="IPR003661">
    <property type="entry name" value="HisK_dim/P_dom"/>
</dbReference>
<evidence type="ECO:0000256" key="1">
    <source>
        <dbReference type="ARBA" id="ARBA00000085"/>
    </source>
</evidence>
<dbReference type="InterPro" id="IPR036890">
    <property type="entry name" value="HATPase_C_sf"/>
</dbReference>
<dbReference type="Pfam" id="PF02518">
    <property type="entry name" value="HATPase_c"/>
    <property type="match status" value="1"/>
</dbReference>
<dbReference type="PRINTS" id="PR00344">
    <property type="entry name" value="BCTRLSENSOR"/>
</dbReference>